<dbReference type="EMBL" id="UINC01085118">
    <property type="protein sequence ID" value="SVC32356.1"/>
    <property type="molecule type" value="Genomic_DNA"/>
</dbReference>
<reference evidence="1" key="1">
    <citation type="submission" date="2018-05" db="EMBL/GenBank/DDBJ databases">
        <authorList>
            <person name="Lanie J.A."/>
            <person name="Ng W.-L."/>
            <person name="Kazmierczak K.M."/>
            <person name="Andrzejewski T.M."/>
            <person name="Davidsen T.M."/>
            <person name="Wayne K.J."/>
            <person name="Tettelin H."/>
            <person name="Glass J.I."/>
            <person name="Rusch D."/>
            <person name="Podicherti R."/>
            <person name="Tsui H.-C.T."/>
            <person name="Winkler M.E."/>
        </authorList>
    </citation>
    <scope>NUCLEOTIDE SEQUENCE</scope>
</reference>
<accession>A0A382L6P0</accession>
<proteinExistence type="predicted"/>
<organism evidence="1">
    <name type="scientific">marine metagenome</name>
    <dbReference type="NCBI Taxonomy" id="408172"/>
    <lineage>
        <taxon>unclassified sequences</taxon>
        <taxon>metagenomes</taxon>
        <taxon>ecological metagenomes</taxon>
    </lineage>
</organism>
<sequence length="96" mass="10857">MMSKTLNQENKSLIWDYWIALQNANAEQLYEVVTSVMSREVCCFGPDPIDELQGSVALVDDYWLPLLRSFPDLTRQTHLFCGGKSNGRADGDISKD</sequence>
<gene>
    <name evidence="1" type="ORF">METZ01_LOCUS285210</name>
</gene>
<dbReference type="AlphaFoldDB" id="A0A382L6P0"/>
<protein>
    <recommendedName>
        <fullName evidence="2">SnoaL-like domain-containing protein</fullName>
    </recommendedName>
</protein>
<feature type="non-terminal residue" evidence="1">
    <location>
        <position position="96"/>
    </location>
</feature>
<evidence type="ECO:0008006" key="2">
    <source>
        <dbReference type="Google" id="ProtNLM"/>
    </source>
</evidence>
<evidence type="ECO:0000313" key="1">
    <source>
        <dbReference type="EMBL" id="SVC32356.1"/>
    </source>
</evidence>
<name>A0A382L6P0_9ZZZZ</name>